<proteinExistence type="predicted"/>
<dbReference type="PATRIC" id="fig|692370.5.peg.2687"/>
<evidence type="ECO:0000256" key="1">
    <source>
        <dbReference type="SAM" id="SignalP"/>
    </source>
</evidence>
<dbReference type="Proteomes" id="UP000092932">
    <property type="component" value="Chromosome"/>
</dbReference>
<dbReference type="RefSeq" id="WP_067681054.1">
    <property type="nucleotide sequence ID" value="NZ_CP016591.1"/>
</dbReference>
<evidence type="ECO:0000313" key="2">
    <source>
        <dbReference type="EMBL" id="ANY21169.1"/>
    </source>
</evidence>
<sequence>MKKLAASLAVLALVLPAAPALAQQRSDQGEARKEMRAGNVLSLRQIESRVLPNMRGSEYLGPAYDSTAMAYRLKFIRDGRVTYVDVDARTGRVLGVSR</sequence>
<keyword evidence="1" id="KW-0732">Signal</keyword>
<feature type="chain" id="PRO_5008534238" description="PepSY domain-containing protein" evidence="1">
    <location>
        <begin position="23"/>
        <end position="98"/>
    </location>
</feature>
<feature type="signal peptide" evidence="1">
    <location>
        <begin position="1"/>
        <end position="22"/>
    </location>
</feature>
<keyword evidence="3" id="KW-1185">Reference proteome</keyword>
<dbReference type="EMBL" id="CP016591">
    <property type="protein sequence ID" value="ANY21169.1"/>
    <property type="molecule type" value="Genomic_DNA"/>
</dbReference>
<dbReference type="OrthoDB" id="7428944at2"/>
<protein>
    <recommendedName>
        <fullName evidence="4">PepSY domain-containing protein</fullName>
    </recommendedName>
</protein>
<dbReference type="KEGG" id="ado:A6F68_02676"/>
<accession>A0A1B2AGA0</accession>
<evidence type="ECO:0000313" key="3">
    <source>
        <dbReference type="Proteomes" id="UP000092932"/>
    </source>
</evidence>
<evidence type="ECO:0008006" key="4">
    <source>
        <dbReference type="Google" id="ProtNLM"/>
    </source>
</evidence>
<gene>
    <name evidence="2" type="ORF">A6F68_02676</name>
</gene>
<organism evidence="2 3">
    <name type="scientific">Tsuneonella dongtanensis</name>
    <dbReference type="NCBI Taxonomy" id="692370"/>
    <lineage>
        <taxon>Bacteria</taxon>
        <taxon>Pseudomonadati</taxon>
        <taxon>Pseudomonadota</taxon>
        <taxon>Alphaproteobacteria</taxon>
        <taxon>Sphingomonadales</taxon>
        <taxon>Erythrobacteraceae</taxon>
        <taxon>Tsuneonella</taxon>
    </lineage>
</organism>
<dbReference type="STRING" id="692370.A6F68_02676"/>
<dbReference type="AlphaFoldDB" id="A0A1B2AGA0"/>
<reference evidence="2 3" key="1">
    <citation type="submission" date="2016-07" db="EMBL/GenBank/DDBJ databases">
        <title>Complete genome sequence of Altererythrobacter dongtanensis KCTC 22672, a type strain with esterase isolated from tidal flat.</title>
        <authorList>
            <person name="Cheng H."/>
            <person name="Wu Y.-H."/>
            <person name="Zhou P."/>
            <person name="Huo Y.-Y."/>
            <person name="Wang C.-S."/>
            <person name="Xu X.-W."/>
        </authorList>
    </citation>
    <scope>NUCLEOTIDE SEQUENCE [LARGE SCALE GENOMIC DNA]</scope>
    <source>
        <strain evidence="2 3">KCTC 22672</strain>
    </source>
</reference>
<name>A0A1B2AGA0_9SPHN</name>